<evidence type="ECO:0000256" key="6">
    <source>
        <dbReference type="ARBA" id="ARBA00022519"/>
    </source>
</evidence>
<dbReference type="InterPro" id="IPR029044">
    <property type="entry name" value="Nucleotide-diphossugar_trans"/>
</dbReference>
<keyword evidence="9 12" id="KW-0812">Transmembrane</keyword>
<sequence length="661" mass="72800">MTDASPLTPSIPWLKTRRAVLAIAVLASSAAGCLAMYRVTASLGIGWQVAMLVLFALTFTWIALAFWGALCGFAICALNLDPLSLRRLNRDIPNARLLVSRTALVMPIYAEPPIPTFAGLEATCRSLLAHALDDDAQEAANPLSAHFDVFILSDTQDADQAEVEEAHVAAMQQRFAGQLAIHYRRRPNNSGRKAGNIAEFCRRWGRHYDFMVVLDADSLMSGATLLRMVQRMQRQPGIGLIQTVPIPVGQKSLFGRFTQFASALYSPMLAAGQSFWQGDAANYWGHNAIIRTRAFMEHAGLPTLPGKPPLGGELLSHDFVEAALLKRGGWQVLLDTTVTTAVSRHDPYISASHNSFEAMPSNLLDFAKRDRRWLQGNLQHLRLMGGAGLHPLSRMHFFYGAFAFLSSLVWLGLLLCTSVLVTYHVLGDVTHQTLPQPLSLGLLSITLGMLLAPKLLGLLLAFSQTPHAFGGRLRLVISTLLEMLFAALIAPLMMAWHSLFIINVLLGRSIEWQTQPRGERSLSWRETWQHTGWMTLSGLLWAGAMMAFSPTAFGWLTPAWLGLVGAAPLVKYSSSGTWGGVVCHRLGLLNTPSRALKPPLLDDFERLVAHSAPYPLDPDTRQPFPLARLPAERIGEMPCQSFRHFDRLAIVSPAVNLKEPY</sequence>
<dbReference type="CDD" id="cd04191">
    <property type="entry name" value="Glucan_BSP_MdoH"/>
    <property type="match status" value="1"/>
</dbReference>
<dbReference type="Pfam" id="PF13632">
    <property type="entry name" value="Glyco_trans_2_3"/>
    <property type="match status" value="1"/>
</dbReference>
<dbReference type="GO" id="GO:0016757">
    <property type="term" value="F:glycosyltransferase activity"/>
    <property type="evidence" value="ECO:0007669"/>
    <property type="project" value="UniProtKB-KW"/>
</dbReference>
<evidence type="ECO:0000256" key="2">
    <source>
        <dbReference type="ARBA" id="ARBA00005001"/>
    </source>
</evidence>
<evidence type="ECO:0000256" key="1">
    <source>
        <dbReference type="ARBA" id="ARBA00004429"/>
    </source>
</evidence>
<dbReference type="EMBL" id="JARWAI010000015">
    <property type="protein sequence ID" value="MDR5876506.1"/>
    <property type="molecule type" value="Genomic_DNA"/>
</dbReference>
<feature type="transmembrane region" description="Helical" evidence="12">
    <location>
        <begin position="438"/>
        <end position="462"/>
    </location>
</feature>
<accession>A0ABU1GGA8</accession>
<evidence type="ECO:0000256" key="11">
    <source>
        <dbReference type="ARBA" id="ARBA00023136"/>
    </source>
</evidence>
<keyword evidence="8 14" id="KW-0808">Transferase</keyword>
<keyword evidence="6" id="KW-0997">Cell inner membrane</keyword>
<reference evidence="14 15" key="1">
    <citation type="submission" date="2023-04" db="EMBL/GenBank/DDBJ databases">
        <title>A long-awaited taxogenomic arrangement of the family Halomonadaceae.</title>
        <authorList>
            <person name="De La Haba R."/>
            <person name="Chuvochina M."/>
            <person name="Wittouck S."/>
            <person name="Arahal D.R."/>
            <person name="Sanchez-Porro C."/>
            <person name="Hugenholtz P."/>
            <person name="Ventosa A."/>
        </authorList>
    </citation>
    <scope>NUCLEOTIDE SEQUENCE [LARGE SCALE GENOMIC DNA]</scope>
    <source>
        <strain evidence="14 15">DSM 18042</strain>
    </source>
</reference>
<comment type="subcellular location">
    <subcellularLocation>
        <location evidence="1">Cell inner membrane</location>
        <topology evidence="1">Multi-pass membrane protein</topology>
    </subcellularLocation>
</comment>
<feature type="transmembrane region" description="Helical" evidence="12">
    <location>
        <begin position="397"/>
        <end position="426"/>
    </location>
</feature>
<evidence type="ECO:0000256" key="9">
    <source>
        <dbReference type="ARBA" id="ARBA00022692"/>
    </source>
</evidence>
<comment type="pathway">
    <text evidence="2">Glycan metabolism; osmoregulated periplasmic glucan (OPG) biosynthesis.</text>
</comment>
<dbReference type="InterPro" id="IPR050321">
    <property type="entry name" value="Glycosyltr_2/OpgH_subfam"/>
</dbReference>
<feature type="transmembrane region" description="Helical" evidence="12">
    <location>
        <begin position="49"/>
        <end position="80"/>
    </location>
</feature>
<evidence type="ECO:0000256" key="5">
    <source>
        <dbReference type="ARBA" id="ARBA00022475"/>
    </source>
</evidence>
<dbReference type="Proteomes" id="UP001269267">
    <property type="component" value="Unassembled WGS sequence"/>
</dbReference>
<evidence type="ECO:0000256" key="4">
    <source>
        <dbReference type="ARBA" id="ARBA00020585"/>
    </source>
</evidence>
<organism evidence="14 15">
    <name type="scientific">Vreelandella gomseomensis</name>
    <dbReference type="NCBI Taxonomy" id="370766"/>
    <lineage>
        <taxon>Bacteria</taxon>
        <taxon>Pseudomonadati</taxon>
        <taxon>Pseudomonadota</taxon>
        <taxon>Gammaproteobacteria</taxon>
        <taxon>Oceanospirillales</taxon>
        <taxon>Halomonadaceae</taxon>
        <taxon>Vreelandella</taxon>
    </lineage>
</organism>
<gene>
    <name evidence="14" type="primary">mdoH</name>
    <name evidence="14" type="ORF">QC815_16475</name>
</gene>
<evidence type="ECO:0000256" key="10">
    <source>
        <dbReference type="ARBA" id="ARBA00022989"/>
    </source>
</evidence>
<name>A0ABU1GGA8_9GAMM</name>
<keyword evidence="10 12" id="KW-1133">Transmembrane helix</keyword>
<evidence type="ECO:0000313" key="15">
    <source>
        <dbReference type="Proteomes" id="UP001269267"/>
    </source>
</evidence>
<dbReference type="Gene3D" id="3.90.550.10">
    <property type="entry name" value="Spore Coat Polysaccharide Biosynthesis Protein SpsA, Chain A"/>
    <property type="match status" value="1"/>
</dbReference>
<feature type="transmembrane region" description="Helical" evidence="12">
    <location>
        <begin position="483"/>
        <end position="506"/>
    </location>
</feature>
<dbReference type="PANTHER" id="PTHR43867">
    <property type="entry name" value="CELLULOSE SYNTHASE CATALYTIC SUBUNIT A [UDP-FORMING]"/>
    <property type="match status" value="1"/>
</dbReference>
<keyword evidence="5" id="KW-1003">Cell membrane</keyword>
<feature type="transmembrane region" description="Helical" evidence="12">
    <location>
        <begin position="19"/>
        <end position="37"/>
    </location>
</feature>
<keyword evidence="7 14" id="KW-0328">Glycosyltransferase</keyword>
<evidence type="ECO:0000256" key="7">
    <source>
        <dbReference type="ARBA" id="ARBA00022676"/>
    </source>
</evidence>
<keyword evidence="11 12" id="KW-0472">Membrane</keyword>
<dbReference type="NCBIfam" id="NF003958">
    <property type="entry name" value="PRK05454.2-1"/>
    <property type="match status" value="1"/>
</dbReference>
<evidence type="ECO:0000313" key="14">
    <source>
        <dbReference type="EMBL" id="MDR5876506.1"/>
    </source>
</evidence>
<proteinExistence type="inferred from homology"/>
<feature type="domain" description="Glycosyltransferase 2-like" evidence="13">
    <location>
        <begin position="212"/>
        <end position="424"/>
    </location>
</feature>
<dbReference type="PANTHER" id="PTHR43867:SF5">
    <property type="entry name" value="GLUCANS BIOSYNTHESIS GLUCOSYLTRANSFERASE H"/>
    <property type="match status" value="1"/>
</dbReference>
<feature type="transmembrane region" description="Helical" evidence="12">
    <location>
        <begin position="539"/>
        <end position="563"/>
    </location>
</feature>
<dbReference type="RefSeq" id="WP_310541070.1">
    <property type="nucleotide sequence ID" value="NZ_JARWAI010000015.1"/>
</dbReference>
<dbReference type="NCBIfam" id="NF003962">
    <property type="entry name" value="PRK05454.2-5"/>
    <property type="match status" value="1"/>
</dbReference>
<evidence type="ECO:0000256" key="3">
    <source>
        <dbReference type="ARBA" id="ARBA00009337"/>
    </source>
</evidence>
<evidence type="ECO:0000256" key="12">
    <source>
        <dbReference type="SAM" id="Phobius"/>
    </source>
</evidence>
<evidence type="ECO:0000256" key="8">
    <source>
        <dbReference type="ARBA" id="ARBA00022679"/>
    </source>
</evidence>
<protein>
    <recommendedName>
        <fullName evidence="4">Glucans biosynthesis glucosyltransferase H</fullName>
    </recommendedName>
</protein>
<dbReference type="SUPFAM" id="SSF53448">
    <property type="entry name" value="Nucleotide-diphospho-sugar transferases"/>
    <property type="match status" value="1"/>
</dbReference>
<keyword evidence="15" id="KW-1185">Reference proteome</keyword>
<comment type="similarity">
    <text evidence="3">Belongs to the glycosyltransferase 2 family. OpgH subfamily.</text>
</comment>
<comment type="caution">
    <text evidence="14">The sequence shown here is derived from an EMBL/GenBank/DDBJ whole genome shotgun (WGS) entry which is preliminary data.</text>
</comment>
<dbReference type="InterPro" id="IPR001173">
    <property type="entry name" value="Glyco_trans_2-like"/>
</dbReference>
<evidence type="ECO:0000259" key="13">
    <source>
        <dbReference type="Pfam" id="PF13632"/>
    </source>
</evidence>